<proteinExistence type="predicted"/>
<evidence type="ECO:0000313" key="1">
    <source>
        <dbReference type="EMBL" id="EOL45788.1"/>
    </source>
</evidence>
<dbReference type="PATRIC" id="fig|1158612.3.peg.1572"/>
<organism evidence="1 2">
    <name type="scientific">Enterococcus caccae ATCC BAA-1240</name>
    <dbReference type="NCBI Taxonomy" id="1158612"/>
    <lineage>
        <taxon>Bacteria</taxon>
        <taxon>Bacillati</taxon>
        <taxon>Bacillota</taxon>
        <taxon>Bacilli</taxon>
        <taxon>Lactobacillales</taxon>
        <taxon>Enterococcaceae</taxon>
        <taxon>Enterococcus</taxon>
    </lineage>
</organism>
<sequence>MILNFVMVNRMNKRILWKKIKKRGAILPSNARSIMRDAGNLYRINDEGELTDESVGTMPNTYLFNGCTPYYSFSASYPTGSKKDPYVFSYFQFDEDEGCSDEWMGEEIRNPLEWQTENEFLEKIGEKPNE</sequence>
<dbReference type="EMBL" id="AJAU01000017">
    <property type="protein sequence ID" value="EOL45788.1"/>
    <property type="molecule type" value="Genomic_DNA"/>
</dbReference>
<protein>
    <submittedName>
        <fullName evidence="1">Uncharacterized protein</fullName>
    </submittedName>
</protein>
<gene>
    <name evidence="1" type="ORF">UC7_01585</name>
</gene>
<evidence type="ECO:0000313" key="2">
    <source>
        <dbReference type="Proteomes" id="UP000013840"/>
    </source>
</evidence>
<name>R3TXC8_9ENTE</name>
<comment type="caution">
    <text evidence="1">The sequence shown here is derived from an EMBL/GenBank/DDBJ whole genome shotgun (WGS) entry which is preliminary data.</text>
</comment>
<accession>R3TXC8</accession>
<dbReference type="Proteomes" id="UP000013840">
    <property type="component" value="Unassembled WGS sequence"/>
</dbReference>
<reference evidence="1 2" key="1">
    <citation type="submission" date="2013-02" db="EMBL/GenBank/DDBJ databases">
        <title>The Genome Sequence of Enterococcus caccae BAA-1240.</title>
        <authorList>
            <consortium name="The Broad Institute Genome Sequencing Platform"/>
            <consortium name="The Broad Institute Genome Sequencing Center for Infectious Disease"/>
            <person name="Earl A.M."/>
            <person name="Gilmore M.S."/>
            <person name="Lebreton F."/>
            <person name="Walker B."/>
            <person name="Young S.K."/>
            <person name="Zeng Q."/>
            <person name="Gargeya S."/>
            <person name="Fitzgerald M."/>
            <person name="Haas B."/>
            <person name="Abouelleil A."/>
            <person name="Alvarado L."/>
            <person name="Arachchi H.M."/>
            <person name="Berlin A.M."/>
            <person name="Chapman S.B."/>
            <person name="Dewar J."/>
            <person name="Goldberg J."/>
            <person name="Griggs A."/>
            <person name="Gujja S."/>
            <person name="Hansen M."/>
            <person name="Howarth C."/>
            <person name="Imamovic A."/>
            <person name="Larimer J."/>
            <person name="McCowan C."/>
            <person name="Murphy C."/>
            <person name="Neiman D."/>
            <person name="Pearson M."/>
            <person name="Priest M."/>
            <person name="Roberts A."/>
            <person name="Saif S."/>
            <person name="Shea T."/>
            <person name="Sisk P."/>
            <person name="Sykes S."/>
            <person name="Wortman J."/>
            <person name="Nusbaum C."/>
            <person name="Birren B."/>
        </authorList>
    </citation>
    <scope>NUCLEOTIDE SEQUENCE [LARGE SCALE GENOMIC DNA]</scope>
    <source>
        <strain evidence="1 2">ATCC BAA-1240</strain>
    </source>
</reference>
<keyword evidence="2" id="KW-1185">Reference proteome</keyword>
<dbReference type="AlphaFoldDB" id="R3TXC8"/>
<dbReference type="STRING" id="317735.RU98_GL002190"/>